<evidence type="ECO:0000313" key="1">
    <source>
        <dbReference type="EMBL" id="KAJ8873933.1"/>
    </source>
</evidence>
<keyword evidence="2" id="KW-1185">Reference proteome</keyword>
<protein>
    <submittedName>
        <fullName evidence="1">Uncharacterized protein</fullName>
    </submittedName>
</protein>
<name>A0ABQ9GPH0_9NEOP</name>
<dbReference type="Proteomes" id="UP001159363">
    <property type="component" value="Chromosome 9"/>
</dbReference>
<gene>
    <name evidence="1" type="ORF">PR048_024770</name>
</gene>
<reference evidence="1 2" key="1">
    <citation type="submission" date="2023-02" db="EMBL/GenBank/DDBJ databases">
        <title>LHISI_Scaffold_Assembly.</title>
        <authorList>
            <person name="Stuart O.P."/>
            <person name="Cleave R."/>
            <person name="Magrath M.J.L."/>
            <person name="Mikheyev A.S."/>
        </authorList>
    </citation>
    <scope>NUCLEOTIDE SEQUENCE [LARGE SCALE GENOMIC DNA]</scope>
    <source>
        <strain evidence="1">Daus_M_001</strain>
        <tissue evidence="1">Leg muscle</tissue>
    </source>
</reference>
<sequence length="489" mass="54703">MASFLHWLLHRCEVTPFLTELHVGRPAEDEKGDYGNGVALELTAAGKTSRLRGNPLALAITKRCYISNRFALSRALALGIETTTLSFLCDVMQAADAKRRQIMLNKIAVIVISESTTERSLSQLRHGLSRPLDVAEHLRQIPTRHLGFMELLPYSENTAFYNVFWNDRAQSTAKCIDMSGKFGEKSINPKWRVEIRLTVISQVRTRHRDHDQHTAIVHKTKSQSFHVNAQINPRRNFSNLHNTASRRKHCTPNAYRSDEALGVRVSVARIAPPLLDLGMRGSHGGPVVARSSLGKIACQFTALRIKTMRYSVHVPPSQLPLLHFCSSKQALISPDAGAPHDTYRDRGGVVVRLLASHLRRTWFDFPAPDFRMWQSCRTMPPVGGFSRESPVFPTPSPSFRRCSILASLHPRWLSRLGYQQRLKPTSCGAVGWFATDLGCGNSGLEFRVNSNLKYSWPPRKNGPGIHLFAATLTTVLLVEHLASQAVRVA</sequence>
<comment type="caution">
    <text evidence="1">The sequence shown here is derived from an EMBL/GenBank/DDBJ whole genome shotgun (WGS) entry which is preliminary data.</text>
</comment>
<proteinExistence type="predicted"/>
<evidence type="ECO:0000313" key="2">
    <source>
        <dbReference type="Proteomes" id="UP001159363"/>
    </source>
</evidence>
<organism evidence="1 2">
    <name type="scientific">Dryococelus australis</name>
    <dbReference type="NCBI Taxonomy" id="614101"/>
    <lineage>
        <taxon>Eukaryota</taxon>
        <taxon>Metazoa</taxon>
        <taxon>Ecdysozoa</taxon>
        <taxon>Arthropoda</taxon>
        <taxon>Hexapoda</taxon>
        <taxon>Insecta</taxon>
        <taxon>Pterygota</taxon>
        <taxon>Neoptera</taxon>
        <taxon>Polyneoptera</taxon>
        <taxon>Phasmatodea</taxon>
        <taxon>Verophasmatodea</taxon>
        <taxon>Anareolatae</taxon>
        <taxon>Phasmatidae</taxon>
        <taxon>Eurycanthinae</taxon>
        <taxon>Dryococelus</taxon>
    </lineage>
</organism>
<accession>A0ABQ9GPH0</accession>
<dbReference type="EMBL" id="JARBHB010000010">
    <property type="protein sequence ID" value="KAJ8873933.1"/>
    <property type="molecule type" value="Genomic_DNA"/>
</dbReference>